<dbReference type="GO" id="GO:0004788">
    <property type="term" value="F:thiamine diphosphokinase activity"/>
    <property type="evidence" value="ECO:0007669"/>
    <property type="project" value="UniProtKB-UniRule"/>
</dbReference>
<dbReference type="PANTHER" id="PTHR41299:SF1">
    <property type="entry name" value="THIAMINE PYROPHOSPHOKINASE"/>
    <property type="match status" value="1"/>
</dbReference>
<protein>
    <recommendedName>
        <fullName evidence="5">Thiamine diphosphokinase</fullName>
        <ecNumber evidence="5">2.7.6.2</ecNumber>
    </recommendedName>
</protein>
<evidence type="ECO:0000313" key="9">
    <source>
        <dbReference type="Proteomes" id="UP000199399"/>
    </source>
</evidence>
<dbReference type="Pfam" id="PF04263">
    <property type="entry name" value="TPK_catalytic"/>
    <property type="match status" value="1"/>
</dbReference>
<dbReference type="SUPFAM" id="SSF63999">
    <property type="entry name" value="Thiamin pyrophosphokinase, catalytic domain"/>
    <property type="match status" value="1"/>
</dbReference>
<proteinExistence type="predicted"/>
<sequence>MTTSDYIVHSSGPVTLIGGGEATQQDLSDALALAPTCVAADGGAALAVAAGVPLAALIGDLDSTAPDVLAQIPPARRHLIAEQESTDFDKALSRIDAPLVWGVGFTGGRLDHQLAAFNTLAAFAHRPCILLGPQEIVLLAPPRITLPTMAGEVVSLMPLAPVRGTSTGLLWPIDGLDFAPGGQIGTSNQAAGPIDLTFESPDMLMIIPRRLMAPLTAQLLQPDRAHWPVRAERHKAPHP</sequence>
<evidence type="ECO:0000256" key="4">
    <source>
        <dbReference type="ARBA" id="ARBA00022840"/>
    </source>
</evidence>
<dbReference type="GO" id="GO:0016301">
    <property type="term" value="F:kinase activity"/>
    <property type="evidence" value="ECO:0007669"/>
    <property type="project" value="UniProtKB-KW"/>
</dbReference>
<gene>
    <name evidence="8" type="ORF">SAMN04489759_102317</name>
</gene>
<keyword evidence="3 8" id="KW-0418">Kinase</keyword>
<feature type="domain" description="Thiamin pyrophosphokinase thiamin-binding" evidence="7">
    <location>
        <begin position="150"/>
        <end position="200"/>
    </location>
</feature>
<evidence type="ECO:0000256" key="5">
    <source>
        <dbReference type="NCBIfam" id="TIGR01378"/>
    </source>
</evidence>
<keyword evidence="4" id="KW-0067">ATP-binding</keyword>
<keyword evidence="2" id="KW-0547">Nucleotide-binding</keyword>
<dbReference type="GO" id="GO:0009229">
    <property type="term" value="P:thiamine diphosphate biosynthetic process"/>
    <property type="evidence" value="ECO:0007669"/>
    <property type="project" value="InterPro"/>
</dbReference>
<keyword evidence="1" id="KW-0808">Transferase</keyword>
<dbReference type="InterPro" id="IPR036759">
    <property type="entry name" value="TPK_catalytic_sf"/>
</dbReference>
<dbReference type="NCBIfam" id="TIGR01378">
    <property type="entry name" value="thi_PPkinase"/>
    <property type="match status" value="1"/>
</dbReference>
<name>A0A1G7LJ06_9RHOB</name>
<evidence type="ECO:0000256" key="1">
    <source>
        <dbReference type="ARBA" id="ARBA00022679"/>
    </source>
</evidence>
<dbReference type="InterPro" id="IPR036371">
    <property type="entry name" value="TPK_B1-bd_sf"/>
</dbReference>
<evidence type="ECO:0000256" key="2">
    <source>
        <dbReference type="ARBA" id="ARBA00022741"/>
    </source>
</evidence>
<evidence type="ECO:0000259" key="6">
    <source>
        <dbReference type="Pfam" id="PF04263"/>
    </source>
</evidence>
<evidence type="ECO:0000259" key="7">
    <source>
        <dbReference type="Pfam" id="PF04265"/>
    </source>
</evidence>
<dbReference type="InterPro" id="IPR007373">
    <property type="entry name" value="Thiamin_PyroPKinase_B1-bd"/>
</dbReference>
<evidence type="ECO:0000256" key="3">
    <source>
        <dbReference type="ARBA" id="ARBA00022777"/>
    </source>
</evidence>
<dbReference type="PANTHER" id="PTHR41299">
    <property type="entry name" value="THIAMINE PYROPHOSPHOKINASE"/>
    <property type="match status" value="1"/>
</dbReference>
<dbReference type="CDD" id="cd07995">
    <property type="entry name" value="TPK"/>
    <property type="match status" value="1"/>
</dbReference>
<dbReference type="SUPFAM" id="SSF63862">
    <property type="entry name" value="Thiamin pyrophosphokinase, substrate-binding domain"/>
    <property type="match status" value="1"/>
</dbReference>
<keyword evidence="9" id="KW-1185">Reference proteome</keyword>
<dbReference type="Pfam" id="PF04265">
    <property type="entry name" value="TPK_B1_binding"/>
    <property type="match status" value="1"/>
</dbReference>
<dbReference type="AlphaFoldDB" id="A0A1G7LJ06"/>
<dbReference type="EC" id="2.7.6.2" evidence="5"/>
<evidence type="ECO:0000313" key="8">
    <source>
        <dbReference type="EMBL" id="SDF49488.1"/>
    </source>
</evidence>
<dbReference type="Proteomes" id="UP000199399">
    <property type="component" value="Unassembled WGS sequence"/>
</dbReference>
<accession>A0A1G7LJ06</accession>
<organism evidence="8 9">
    <name type="scientific">Sulfitobacter delicatus</name>
    <dbReference type="NCBI Taxonomy" id="218672"/>
    <lineage>
        <taxon>Bacteria</taxon>
        <taxon>Pseudomonadati</taxon>
        <taxon>Pseudomonadota</taxon>
        <taxon>Alphaproteobacteria</taxon>
        <taxon>Rhodobacterales</taxon>
        <taxon>Roseobacteraceae</taxon>
        <taxon>Sulfitobacter</taxon>
    </lineage>
</organism>
<dbReference type="GO" id="GO:0005524">
    <property type="term" value="F:ATP binding"/>
    <property type="evidence" value="ECO:0007669"/>
    <property type="project" value="UniProtKB-KW"/>
</dbReference>
<feature type="domain" description="Thiamin pyrophosphokinase catalytic" evidence="6">
    <location>
        <begin position="33"/>
        <end position="125"/>
    </location>
</feature>
<dbReference type="Gene3D" id="3.40.50.10240">
    <property type="entry name" value="Thiamin pyrophosphokinase, catalytic domain"/>
    <property type="match status" value="1"/>
</dbReference>
<reference evidence="9" key="1">
    <citation type="submission" date="2016-10" db="EMBL/GenBank/DDBJ databases">
        <authorList>
            <person name="Varghese N."/>
            <person name="Submissions S."/>
        </authorList>
    </citation>
    <scope>NUCLEOTIDE SEQUENCE [LARGE SCALE GENOMIC DNA]</scope>
    <source>
        <strain evidence="9">DSM 16477</strain>
    </source>
</reference>
<dbReference type="GO" id="GO:0030975">
    <property type="term" value="F:thiamine binding"/>
    <property type="evidence" value="ECO:0007669"/>
    <property type="project" value="InterPro"/>
</dbReference>
<dbReference type="GO" id="GO:0006772">
    <property type="term" value="P:thiamine metabolic process"/>
    <property type="evidence" value="ECO:0007669"/>
    <property type="project" value="UniProtKB-UniRule"/>
</dbReference>
<dbReference type="EMBL" id="FNBP01000002">
    <property type="protein sequence ID" value="SDF49488.1"/>
    <property type="molecule type" value="Genomic_DNA"/>
</dbReference>
<dbReference type="InterPro" id="IPR006282">
    <property type="entry name" value="Thi_PPkinase"/>
</dbReference>
<dbReference type="InterPro" id="IPR053149">
    <property type="entry name" value="TPK"/>
</dbReference>
<dbReference type="RefSeq" id="WP_244153596.1">
    <property type="nucleotide sequence ID" value="NZ_FNBP01000002.1"/>
</dbReference>
<dbReference type="STRING" id="218672.SAMN04489759_102317"/>
<dbReference type="InterPro" id="IPR007371">
    <property type="entry name" value="TPK_catalytic"/>
</dbReference>